<proteinExistence type="evidence at transcript level"/>
<feature type="transmembrane region" description="Helical" evidence="2">
    <location>
        <begin position="386"/>
        <end position="405"/>
    </location>
</feature>
<feature type="transmembrane region" description="Helical" evidence="2">
    <location>
        <begin position="134"/>
        <end position="154"/>
    </location>
</feature>
<dbReference type="AlphaFoldDB" id="A0A1E1X7M6"/>
<sequence length="493" mass="53255">HGPDSVHSWLTAGACAFSGFFALAPLRSFGVLFVAIMQEFGVNREEASWTLMILGGARVLSGLLAGPLAHRFTTRPVLLFGSVVSAGGVMLAYFAENIWTLHVTLGIVHGFGSGIVYAMNPVLISEHFVKHQTLATGVCFAGSTLGSFVFPKLIEKLIAYYGFQGAMLVFGALILNAAAFSLFLRQPRWLRRCDTSVESLITVESTDHKSSSQLPYIIPIFPDAASKDPQGVQSVQAVTLRKKRDRSSVLSGLDVLRIPMLYLVMYSAVAFNLGYDCYNSLLVDFAVDRGIEQSSAVTMTSLSSLADLVGRLGLPVIADRQLLKRRTMMAMVLALVGVMYVVMPLCRDYGSLFALASAVAFLLGSGVVLFPVILVECVGLDRIAMATGLLTALSATFSFAKPSLIGYFRDTRGSYDLLFVACGSVAISTSLAWVVVDVILRKRRSTWTLDTTGAGKAEAVSGKFCSPRIVYVGDGKYLETRRSRASSTMTVLY</sequence>
<accession>A0A1E1X7M6</accession>
<evidence type="ECO:0000256" key="1">
    <source>
        <dbReference type="ARBA" id="ARBA00004141"/>
    </source>
</evidence>
<dbReference type="Pfam" id="PF07690">
    <property type="entry name" value="MFS_1"/>
    <property type="match status" value="1"/>
</dbReference>
<feature type="transmembrane region" description="Helical" evidence="2">
    <location>
        <begin position="160"/>
        <end position="184"/>
    </location>
</feature>
<feature type="transmembrane region" description="Helical" evidence="2">
    <location>
        <begin position="77"/>
        <end position="95"/>
    </location>
</feature>
<dbReference type="GO" id="GO:0016020">
    <property type="term" value="C:membrane"/>
    <property type="evidence" value="ECO:0007669"/>
    <property type="project" value="UniProtKB-SubCell"/>
</dbReference>
<evidence type="ECO:0000256" key="2">
    <source>
        <dbReference type="SAM" id="Phobius"/>
    </source>
</evidence>
<dbReference type="InterPro" id="IPR020846">
    <property type="entry name" value="MFS_dom"/>
</dbReference>
<dbReference type="EMBL" id="GFAC01004137">
    <property type="protein sequence ID" value="JAT95051.1"/>
    <property type="molecule type" value="mRNA"/>
</dbReference>
<name>A0A1E1X7M6_9ACAR</name>
<keyword evidence="2" id="KW-0812">Transmembrane</keyword>
<keyword evidence="2" id="KW-0472">Membrane</keyword>
<keyword evidence="2" id="KW-1133">Transmembrane helix</keyword>
<protein>
    <submittedName>
        <fullName evidence="4">Putative monocarboxylate transporter</fullName>
    </submittedName>
</protein>
<dbReference type="SUPFAM" id="SSF103473">
    <property type="entry name" value="MFS general substrate transporter"/>
    <property type="match status" value="1"/>
</dbReference>
<dbReference type="InterPro" id="IPR011701">
    <property type="entry name" value="MFS"/>
</dbReference>
<feature type="non-terminal residue" evidence="4">
    <location>
        <position position="1"/>
    </location>
</feature>
<comment type="subcellular location">
    <subcellularLocation>
        <location evidence="1">Membrane</location>
        <topology evidence="1">Multi-pass membrane protein</topology>
    </subcellularLocation>
</comment>
<feature type="domain" description="Major facilitator superfamily (MFS) profile" evidence="3">
    <location>
        <begin position="11"/>
        <end position="444"/>
    </location>
</feature>
<dbReference type="CDD" id="cd17352">
    <property type="entry name" value="MFS_MCT_SLC16"/>
    <property type="match status" value="1"/>
</dbReference>
<evidence type="ECO:0000259" key="3">
    <source>
        <dbReference type="PROSITE" id="PS50850"/>
    </source>
</evidence>
<dbReference type="InterPro" id="IPR036259">
    <property type="entry name" value="MFS_trans_sf"/>
</dbReference>
<dbReference type="Gene3D" id="1.20.1250.20">
    <property type="entry name" value="MFS general substrate transporter like domains"/>
    <property type="match status" value="2"/>
</dbReference>
<dbReference type="PANTHER" id="PTHR11360">
    <property type="entry name" value="MONOCARBOXYLATE TRANSPORTER"/>
    <property type="match status" value="1"/>
</dbReference>
<dbReference type="PANTHER" id="PTHR11360:SF303">
    <property type="entry name" value="MAJOR FACILITATOR SUPERFAMILY (MFS) PROFILE DOMAIN-CONTAINING PROTEIN"/>
    <property type="match status" value="1"/>
</dbReference>
<feature type="transmembrane region" description="Helical" evidence="2">
    <location>
        <begin position="12"/>
        <end position="35"/>
    </location>
</feature>
<dbReference type="GO" id="GO:0008028">
    <property type="term" value="F:monocarboxylic acid transmembrane transporter activity"/>
    <property type="evidence" value="ECO:0007669"/>
    <property type="project" value="TreeGrafter"/>
</dbReference>
<dbReference type="InterPro" id="IPR050327">
    <property type="entry name" value="Proton-linked_MCT"/>
</dbReference>
<organism evidence="4">
    <name type="scientific">Amblyomma aureolatum</name>
    <dbReference type="NCBI Taxonomy" id="187763"/>
    <lineage>
        <taxon>Eukaryota</taxon>
        <taxon>Metazoa</taxon>
        <taxon>Ecdysozoa</taxon>
        <taxon>Arthropoda</taxon>
        <taxon>Chelicerata</taxon>
        <taxon>Arachnida</taxon>
        <taxon>Acari</taxon>
        <taxon>Parasitiformes</taxon>
        <taxon>Ixodida</taxon>
        <taxon>Ixodoidea</taxon>
        <taxon>Ixodidae</taxon>
        <taxon>Amblyomminae</taxon>
        <taxon>Amblyomma</taxon>
    </lineage>
</organism>
<feature type="transmembrane region" description="Helical" evidence="2">
    <location>
        <begin position="249"/>
        <end position="275"/>
    </location>
</feature>
<feature type="transmembrane region" description="Helical" evidence="2">
    <location>
        <begin position="101"/>
        <end position="122"/>
    </location>
</feature>
<reference evidence="4" key="1">
    <citation type="journal article" date="2017" name="Front. Cell. Infect. Microbiol.">
        <title>The Distinct Transcriptional Response of the Midgut of Amblyomma sculptum and Amblyomma aureolatum Ticks to Rickettsia rickettsii Correlates to Their Differences in Susceptibility to Infection.</title>
        <authorList>
            <person name="Martins L.A."/>
            <person name="Galletti M.F.B.M."/>
            <person name="Ribeiro J.M."/>
            <person name="Fujita A."/>
            <person name="Costa F.B."/>
            <person name="Labruna M.B."/>
            <person name="Daffre S."/>
            <person name="Fogaca A.C."/>
        </authorList>
    </citation>
    <scope>NUCLEOTIDE SEQUENCE</scope>
</reference>
<evidence type="ECO:0000313" key="4">
    <source>
        <dbReference type="EMBL" id="JAT95051.1"/>
    </source>
</evidence>
<dbReference type="PROSITE" id="PS50850">
    <property type="entry name" value="MFS"/>
    <property type="match status" value="1"/>
</dbReference>
<feature type="transmembrane region" description="Helical" evidence="2">
    <location>
        <begin position="349"/>
        <end position="374"/>
    </location>
</feature>
<feature type="transmembrane region" description="Helical" evidence="2">
    <location>
        <begin position="417"/>
        <end position="440"/>
    </location>
</feature>
<feature type="transmembrane region" description="Helical" evidence="2">
    <location>
        <begin position="47"/>
        <end position="65"/>
    </location>
</feature>
<feature type="transmembrane region" description="Helical" evidence="2">
    <location>
        <begin position="326"/>
        <end position="343"/>
    </location>
</feature>